<feature type="compositionally biased region" description="Basic and acidic residues" evidence="1">
    <location>
        <begin position="455"/>
        <end position="466"/>
    </location>
</feature>
<reference evidence="2" key="1">
    <citation type="submission" date="2022-06" db="EMBL/GenBank/DDBJ databases">
        <title>Complete genome sequences of two strains of the flax pathogen Septoria linicola.</title>
        <authorList>
            <person name="Lapalu N."/>
            <person name="Simon A."/>
            <person name="Demenou B."/>
            <person name="Paumier D."/>
            <person name="Guillot M.-P."/>
            <person name="Gout L."/>
            <person name="Valade R."/>
        </authorList>
    </citation>
    <scope>NUCLEOTIDE SEQUENCE</scope>
    <source>
        <strain evidence="2">SE15195</strain>
    </source>
</reference>
<feature type="compositionally biased region" description="Polar residues" evidence="1">
    <location>
        <begin position="753"/>
        <end position="768"/>
    </location>
</feature>
<dbReference type="Proteomes" id="UP001056384">
    <property type="component" value="Chromosome 10"/>
</dbReference>
<dbReference type="AlphaFoldDB" id="A0A9Q9AXC1"/>
<organism evidence="2 3">
    <name type="scientific">Septoria linicola</name>
    <dbReference type="NCBI Taxonomy" id="215465"/>
    <lineage>
        <taxon>Eukaryota</taxon>
        <taxon>Fungi</taxon>
        <taxon>Dikarya</taxon>
        <taxon>Ascomycota</taxon>
        <taxon>Pezizomycotina</taxon>
        <taxon>Dothideomycetes</taxon>
        <taxon>Dothideomycetidae</taxon>
        <taxon>Mycosphaerellales</taxon>
        <taxon>Mycosphaerellaceae</taxon>
        <taxon>Septoria</taxon>
    </lineage>
</organism>
<evidence type="ECO:0000313" key="3">
    <source>
        <dbReference type="Proteomes" id="UP001056384"/>
    </source>
</evidence>
<evidence type="ECO:0000256" key="1">
    <source>
        <dbReference type="SAM" id="MobiDB-lite"/>
    </source>
</evidence>
<dbReference type="EMBL" id="CP099427">
    <property type="protein sequence ID" value="USW57667.1"/>
    <property type="molecule type" value="Genomic_DNA"/>
</dbReference>
<feature type="compositionally biased region" description="Polar residues" evidence="1">
    <location>
        <begin position="796"/>
        <end position="806"/>
    </location>
</feature>
<feature type="region of interest" description="Disordered" evidence="1">
    <location>
        <begin position="735"/>
        <end position="817"/>
    </location>
</feature>
<accession>A0A9Q9AXC1</accession>
<proteinExistence type="predicted"/>
<protein>
    <submittedName>
        <fullName evidence="2">Uncharacterized protein</fullName>
    </submittedName>
</protein>
<keyword evidence="3" id="KW-1185">Reference proteome</keyword>
<name>A0A9Q9AXC1_9PEZI</name>
<gene>
    <name evidence="2" type="ORF">Slin15195_G109860</name>
</gene>
<feature type="region of interest" description="Disordered" evidence="1">
    <location>
        <begin position="621"/>
        <end position="649"/>
    </location>
</feature>
<evidence type="ECO:0000313" key="2">
    <source>
        <dbReference type="EMBL" id="USW57667.1"/>
    </source>
</evidence>
<sequence>MTDHSRHATESSASSRSGYACFDGMTEVDGLRNEHINVSQLDARIWRGSTIKPDLQVDGYPSWNQGISAYTRDNSPHSISTLATFNRGRNAYCVCEEHFTNDEFATPEPLELHLAPITTAVVTCQFIRQNDQITIILCSLATGFYEFWGTSGRIPGVGLAAGAVMKQIRGPYGIGAVTNGIWRCPKFRPSLVIDLGEEYEDDSASQDEDSATTIMTNQTDSSDPVSIVLGDWCATDPHLKPILGRAATNEQIKLFHECVDRAETLVEGSNMLSDTSLSKSSGDEIGVTDNDGGHHLQITNRFLKRPLRGYTKHDAAVDVGPGDTINVEHGPSRVFETKNQRSRKTEPDYTSLCAHQIEHYGDVYPTVYAVLTRPCRPYIHASCGQGYAHPKGVKVHHQRCSNSGRAWNEHSSCWISTEDMNIVHCKDGYIIADKESYDKLEKAIRAGMEFYANRDAGRSTSERQDHAVSSGMDSDISAISQGSAPDVEAAKSHASQDYRQLHSTQVRHFGSVYHSKRAVFTRTGLRPYIHAACGQNYAHPHDVKKHSERHQCPHNSKFPWYEHPSCKVGYDDLALAQCQDGWVFLDEESHDKLESAIAAGKEHVVARDKRKLALWSSTLEPQSKRTRTLSPEADDAQNDNGDRNENSSSFASIFTSTSSEHDYTSQLTTMIEKALLNRVGSWAEPEALTGNVTKLLARKRRRSLHVSKTRKFDGSERRNVEAALVHMCSLIDRTRQSKMTVSSERSREKSWQGGRSSAPSPQSTTLVQPRQAAENARSEISRQVRTPWATTHGKSESTPVARSSAPSPALVAKDPEIMRSKAADDGNGLLTRSEQSHITMILSLRSNPANNLQMPLDEDCYDLQSLLAEVTAGPFRGVFGRVGATEAVHAIWLRGGDEPDTPVLYLRPSKASSEEAYRQFLCRDVKERLAKVGRVAINAEIEPA</sequence>
<feature type="region of interest" description="Disordered" evidence="1">
    <location>
        <begin position="455"/>
        <end position="495"/>
    </location>
</feature>